<evidence type="ECO:0000313" key="2">
    <source>
        <dbReference type="Proteomes" id="UP000814128"/>
    </source>
</evidence>
<keyword evidence="2" id="KW-1185">Reference proteome</keyword>
<reference evidence="1" key="1">
    <citation type="submission" date="2021-02" db="EMBL/GenBank/DDBJ databases">
        <authorList>
            <consortium name="DOE Joint Genome Institute"/>
            <person name="Ahrendt S."/>
            <person name="Looney B.P."/>
            <person name="Miyauchi S."/>
            <person name="Morin E."/>
            <person name="Drula E."/>
            <person name="Courty P.E."/>
            <person name="Chicoki N."/>
            <person name="Fauchery L."/>
            <person name="Kohler A."/>
            <person name="Kuo A."/>
            <person name="Labutti K."/>
            <person name="Pangilinan J."/>
            <person name="Lipzen A."/>
            <person name="Riley R."/>
            <person name="Andreopoulos W."/>
            <person name="He G."/>
            <person name="Johnson J."/>
            <person name="Barry K.W."/>
            <person name="Grigoriev I.V."/>
            <person name="Nagy L."/>
            <person name="Hibbett D."/>
            <person name="Henrissat B."/>
            <person name="Matheny P.B."/>
            <person name="Labbe J."/>
            <person name="Martin F."/>
        </authorList>
    </citation>
    <scope>NUCLEOTIDE SEQUENCE</scope>
    <source>
        <strain evidence="1">EC-137</strain>
    </source>
</reference>
<accession>A0ACB8QX54</accession>
<protein>
    <submittedName>
        <fullName evidence="1">Uncharacterized protein</fullName>
    </submittedName>
</protein>
<dbReference type="EMBL" id="MU273474">
    <property type="protein sequence ID" value="KAI0036237.1"/>
    <property type="molecule type" value="Genomic_DNA"/>
</dbReference>
<evidence type="ECO:0000313" key="1">
    <source>
        <dbReference type="EMBL" id="KAI0036237.1"/>
    </source>
</evidence>
<organism evidence="1 2">
    <name type="scientific">Vararia minispora EC-137</name>
    <dbReference type="NCBI Taxonomy" id="1314806"/>
    <lineage>
        <taxon>Eukaryota</taxon>
        <taxon>Fungi</taxon>
        <taxon>Dikarya</taxon>
        <taxon>Basidiomycota</taxon>
        <taxon>Agaricomycotina</taxon>
        <taxon>Agaricomycetes</taxon>
        <taxon>Russulales</taxon>
        <taxon>Lachnocladiaceae</taxon>
        <taxon>Vararia</taxon>
    </lineage>
</organism>
<sequence>MASIEPIVFYDVPRVPREGADPNNKAFSSNTWKTRYVLNMKGIPYKTRWIEYPDIADEMKRIGGEPGAVYGGIPFYTVPTIYDPNTKTVVTNSDKIAAYLDKQYPQAPVLFPPHTRALQAAVTKRFDTILQPMLPMFLQELYDIMTDYSKPYIRATREQFLGCKIEEAAPTGERKEQMIQAIEGLLTEMYDAIKESGEDAMLLGGDIPIYADVLVAAVLAPTEENFGKDNEVTRIIYAANNGFWPKYLRYFDKYKAVH</sequence>
<reference evidence="1" key="2">
    <citation type="journal article" date="2022" name="New Phytol.">
        <title>Evolutionary transition to the ectomycorrhizal habit in the genomes of a hyperdiverse lineage of mushroom-forming fungi.</title>
        <authorList>
            <person name="Looney B."/>
            <person name="Miyauchi S."/>
            <person name="Morin E."/>
            <person name="Drula E."/>
            <person name="Courty P.E."/>
            <person name="Kohler A."/>
            <person name="Kuo A."/>
            <person name="LaButti K."/>
            <person name="Pangilinan J."/>
            <person name="Lipzen A."/>
            <person name="Riley R."/>
            <person name="Andreopoulos W."/>
            <person name="He G."/>
            <person name="Johnson J."/>
            <person name="Nolan M."/>
            <person name="Tritt A."/>
            <person name="Barry K.W."/>
            <person name="Grigoriev I.V."/>
            <person name="Nagy L.G."/>
            <person name="Hibbett D."/>
            <person name="Henrissat B."/>
            <person name="Matheny P.B."/>
            <person name="Labbe J."/>
            <person name="Martin F.M."/>
        </authorList>
    </citation>
    <scope>NUCLEOTIDE SEQUENCE</scope>
    <source>
        <strain evidence="1">EC-137</strain>
    </source>
</reference>
<comment type="caution">
    <text evidence="1">The sequence shown here is derived from an EMBL/GenBank/DDBJ whole genome shotgun (WGS) entry which is preliminary data.</text>
</comment>
<dbReference type="Proteomes" id="UP000814128">
    <property type="component" value="Unassembled WGS sequence"/>
</dbReference>
<proteinExistence type="predicted"/>
<gene>
    <name evidence="1" type="ORF">K488DRAFT_67848</name>
</gene>
<name>A0ACB8QX54_9AGAM</name>